<dbReference type="GO" id="GO:0016747">
    <property type="term" value="F:acyltransferase activity, transferring groups other than amino-acyl groups"/>
    <property type="evidence" value="ECO:0007669"/>
    <property type="project" value="InterPro"/>
</dbReference>
<dbReference type="EMBL" id="CAIT01000006">
    <property type="protein sequence ID" value="CCH53771.1"/>
    <property type="molecule type" value="Genomic_DNA"/>
</dbReference>
<gene>
    <name evidence="2" type="ORF">BN8_02892</name>
</gene>
<dbReference type="Gene3D" id="3.40.630.30">
    <property type="match status" value="1"/>
</dbReference>
<dbReference type="InterPro" id="IPR052523">
    <property type="entry name" value="Trichothecene_AcTrans"/>
</dbReference>
<dbReference type="CDD" id="cd04301">
    <property type="entry name" value="NAT_SF"/>
    <property type="match status" value="1"/>
</dbReference>
<evidence type="ECO:0000259" key="1">
    <source>
        <dbReference type="PROSITE" id="PS51186"/>
    </source>
</evidence>
<keyword evidence="2" id="KW-0808">Transferase</keyword>
<organism evidence="2 3">
    <name type="scientific">Fibrisoma limi BUZ 3</name>
    <dbReference type="NCBI Taxonomy" id="1185876"/>
    <lineage>
        <taxon>Bacteria</taxon>
        <taxon>Pseudomonadati</taxon>
        <taxon>Bacteroidota</taxon>
        <taxon>Cytophagia</taxon>
        <taxon>Cytophagales</taxon>
        <taxon>Spirosomataceae</taxon>
        <taxon>Fibrisoma</taxon>
    </lineage>
</organism>
<dbReference type="InterPro" id="IPR000182">
    <property type="entry name" value="GNAT_dom"/>
</dbReference>
<dbReference type="EC" id="2.3.1.-" evidence="2"/>
<dbReference type="STRING" id="1185876.BN8_02892"/>
<keyword evidence="2" id="KW-0012">Acyltransferase</keyword>
<dbReference type="InterPro" id="IPR016181">
    <property type="entry name" value="Acyl_CoA_acyltransferase"/>
</dbReference>
<reference evidence="2 3" key="1">
    <citation type="journal article" date="2012" name="J. Bacteriol.">
        <title>Genome Sequence of the Filamentous Bacterium Fibrisoma limi BUZ 3T.</title>
        <authorList>
            <person name="Filippini M."/>
            <person name="Qi W."/>
            <person name="Jaenicke S."/>
            <person name="Goesmann A."/>
            <person name="Smits T.H."/>
            <person name="Bagheri H.C."/>
        </authorList>
    </citation>
    <scope>NUCLEOTIDE SEQUENCE [LARGE SCALE GENOMIC DNA]</scope>
    <source>
        <strain evidence="3">BUZ 3T</strain>
    </source>
</reference>
<evidence type="ECO:0000313" key="3">
    <source>
        <dbReference type="Proteomes" id="UP000009309"/>
    </source>
</evidence>
<proteinExistence type="predicted"/>
<dbReference type="Proteomes" id="UP000009309">
    <property type="component" value="Unassembled WGS sequence"/>
</dbReference>
<dbReference type="RefSeq" id="WP_009282351.1">
    <property type="nucleotide sequence ID" value="NZ_CAIT01000006.1"/>
</dbReference>
<accession>I2GIP6</accession>
<dbReference type="eggNOG" id="COG0456">
    <property type="taxonomic scope" value="Bacteria"/>
</dbReference>
<comment type="caution">
    <text evidence="2">The sequence shown here is derived from an EMBL/GenBank/DDBJ whole genome shotgun (WGS) entry which is preliminary data.</text>
</comment>
<name>I2GIP6_9BACT</name>
<dbReference type="AlphaFoldDB" id="I2GIP6"/>
<dbReference type="SUPFAM" id="SSF55729">
    <property type="entry name" value="Acyl-CoA N-acyltransferases (Nat)"/>
    <property type="match status" value="1"/>
</dbReference>
<dbReference type="Pfam" id="PF00583">
    <property type="entry name" value="Acetyltransf_1"/>
    <property type="match status" value="1"/>
</dbReference>
<keyword evidence="3" id="KW-1185">Reference proteome</keyword>
<evidence type="ECO:0000313" key="2">
    <source>
        <dbReference type="EMBL" id="CCH53771.1"/>
    </source>
</evidence>
<protein>
    <submittedName>
        <fullName evidence="2">Acetyltransferase</fullName>
        <ecNumber evidence="2">2.3.1.-</ecNumber>
    </submittedName>
</protein>
<dbReference type="PROSITE" id="PS51186">
    <property type="entry name" value="GNAT"/>
    <property type="match status" value="1"/>
</dbReference>
<dbReference type="PANTHER" id="PTHR42791:SF1">
    <property type="entry name" value="N-ACETYLTRANSFERASE DOMAIN-CONTAINING PROTEIN"/>
    <property type="match status" value="1"/>
</dbReference>
<dbReference type="PANTHER" id="PTHR42791">
    <property type="entry name" value="GNAT FAMILY ACETYLTRANSFERASE"/>
    <property type="match status" value="1"/>
</dbReference>
<dbReference type="OrthoDB" id="977571at2"/>
<sequence length="258" mass="29095">MDELSRLVLTNFDRHAHLIPSRTAGMSVWKSPGLTVVDSGLPCDTFNIVHVYDQSQLRPTDLEAVRQHFAERQFPFCLWIDETNLTEPVQARLVQLELTRAGVEPGMVLDLGTYRPVADERHRNARVAANPQEVADFADVVARNWSPADQNVTAYYQQTASQYLASDSGVMLTIYYEHDKPVSVIELFPTDDQTIGLYCLATLDEYRGRGIGSALMTYALNIAKEAGYTTAILQASEDGIRIYERLGFRVTTTYFEYQ</sequence>
<feature type="domain" description="N-acetyltransferase" evidence="1">
    <location>
        <begin position="120"/>
        <end position="258"/>
    </location>
</feature>